<keyword evidence="7" id="KW-0732">Signal</keyword>
<dbReference type="InterPro" id="IPR012338">
    <property type="entry name" value="Beta-lactam/transpept-like"/>
</dbReference>
<dbReference type="GO" id="GO:0008658">
    <property type="term" value="F:penicillin binding"/>
    <property type="evidence" value="ECO:0007669"/>
    <property type="project" value="InterPro"/>
</dbReference>
<dbReference type="Pfam" id="PF05223">
    <property type="entry name" value="MecA_N"/>
    <property type="match status" value="1"/>
</dbReference>
<dbReference type="SUPFAM" id="SSF56601">
    <property type="entry name" value="beta-lactamase/transpeptidase-like"/>
    <property type="match status" value="1"/>
</dbReference>
<dbReference type="PANTHER" id="PTHR30627:SF25">
    <property type="entry name" value="PENICILLIN-BINDING PROTEIN 3"/>
    <property type="match status" value="1"/>
</dbReference>
<sequence>MKRLMKGLLPCLFLLTVLTACKEEPSPEVAFKEYVGQWEKKNFEKMYTQLTTANREQMTKEEFAERYTKIYGDIEVSDLSVEYIPTEEELTPDENGEIVLPYKISMETVAGPIEYSHNVTLVQEEIDKEKQWLVSWNPSMIFSVMEEGDEVKLTFTSPIRGEIVDRYDRGLAINGEVYEVGVVPEEIDETRLDELAEKLGISRESIDQKMNASWVQPNYFVPIKRLSTDQQVFLTELATSFKGVRTQRVPSRVYPYKETTANLVGYITSITQEDLDKLEGKGYTSTDVLGKKGLEMVFEEKLRGEMGVRIYIKKKDENEEEFTLVSKPAKDGETIKVAIDIEVQQLLFEQLKDGNGAAAAIHPLTGETLALVSSPSFDPNDFVLGISTEKWKELSENPNQPLINRVGYAYAPGSTIKPITAAIALENNVITPEQTMDITGTTWADDSWGGYKITRVTDTGKPVNLRDALVYSDNIYFAQTALEIGADRLEVGLKNFGFAETLPFEYPFYDSSISNEGLSRDVLVADTGYGQGEVQMSPLHLAITYTPFLNEGDLLKPRLVFGEENTPEIWREDVISPETATIIRNDLVAVIEDPNGTGKAAKIDGLTLAGKTGTAELKTSQGEQNGKENGLFVAFDTESPELLIAMLIEGGGSSQVVPKVKKVFEDILMRPEGQ</sequence>
<dbReference type="GO" id="GO:0005886">
    <property type="term" value="C:plasma membrane"/>
    <property type="evidence" value="ECO:0007669"/>
    <property type="project" value="TreeGrafter"/>
</dbReference>
<gene>
    <name evidence="11" type="ORF">SAMN05216565_11718</name>
</gene>
<dbReference type="Proteomes" id="UP000199159">
    <property type="component" value="Unassembled WGS sequence"/>
</dbReference>
<dbReference type="SUPFAM" id="SSF54427">
    <property type="entry name" value="NTF2-like"/>
    <property type="match status" value="1"/>
</dbReference>
<dbReference type="OrthoDB" id="9766847at2"/>
<feature type="signal peptide" evidence="7">
    <location>
        <begin position="1"/>
        <end position="22"/>
    </location>
</feature>
<dbReference type="GO" id="GO:0071555">
    <property type="term" value="P:cell wall organization"/>
    <property type="evidence" value="ECO:0007669"/>
    <property type="project" value="TreeGrafter"/>
</dbReference>
<dbReference type="Gene3D" id="3.40.710.10">
    <property type="entry name" value="DD-peptidase/beta-lactamase superfamily"/>
    <property type="match status" value="1"/>
</dbReference>
<evidence type="ECO:0000256" key="5">
    <source>
        <dbReference type="ARBA" id="ARBA00023136"/>
    </source>
</evidence>
<keyword evidence="12" id="KW-1185">Reference proteome</keyword>
<evidence type="ECO:0000256" key="3">
    <source>
        <dbReference type="ARBA" id="ARBA00007171"/>
    </source>
</evidence>
<evidence type="ECO:0000256" key="1">
    <source>
        <dbReference type="ARBA" id="ARBA00004370"/>
    </source>
</evidence>
<dbReference type="Gene3D" id="3.90.1310.10">
    <property type="entry name" value="Penicillin-binding protein 2a (Domain 2)"/>
    <property type="match status" value="1"/>
</dbReference>
<dbReference type="Gene3D" id="3.10.450.100">
    <property type="entry name" value="NTF2-like, domain 1"/>
    <property type="match status" value="1"/>
</dbReference>
<dbReference type="PROSITE" id="PS51257">
    <property type="entry name" value="PROKAR_LIPOPROTEIN"/>
    <property type="match status" value="1"/>
</dbReference>
<accession>A0A1H0WW19</accession>
<dbReference type="GO" id="GO:0046677">
    <property type="term" value="P:response to antibiotic"/>
    <property type="evidence" value="ECO:0007669"/>
    <property type="project" value="InterPro"/>
</dbReference>
<organism evidence="11 12">
    <name type="scientific">Litchfieldia salsa</name>
    <dbReference type="NCBI Taxonomy" id="930152"/>
    <lineage>
        <taxon>Bacteria</taxon>
        <taxon>Bacillati</taxon>
        <taxon>Bacillota</taxon>
        <taxon>Bacilli</taxon>
        <taxon>Bacillales</taxon>
        <taxon>Bacillaceae</taxon>
        <taxon>Litchfieldia</taxon>
    </lineage>
</organism>
<dbReference type="GO" id="GO:0009252">
    <property type="term" value="P:peptidoglycan biosynthetic process"/>
    <property type="evidence" value="ECO:0007669"/>
    <property type="project" value="UniProtKB-UniPathway"/>
</dbReference>
<dbReference type="UniPathway" id="UPA00219"/>
<dbReference type="EC" id="3.4.16.4" evidence="4"/>
<dbReference type="InterPro" id="IPR050515">
    <property type="entry name" value="Beta-lactam/transpept"/>
</dbReference>
<protein>
    <recommendedName>
        <fullName evidence="4">serine-type D-Ala-D-Ala carboxypeptidase</fullName>
        <ecNumber evidence="4">3.4.16.4</ecNumber>
    </recommendedName>
</protein>
<evidence type="ECO:0000313" key="12">
    <source>
        <dbReference type="Proteomes" id="UP000199159"/>
    </source>
</evidence>
<dbReference type="InterPro" id="IPR007887">
    <property type="entry name" value="MecA_N"/>
</dbReference>
<evidence type="ECO:0000259" key="10">
    <source>
        <dbReference type="Pfam" id="PF05223"/>
    </source>
</evidence>
<dbReference type="AlphaFoldDB" id="A0A1H0WW19"/>
<evidence type="ECO:0000256" key="2">
    <source>
        <dbReference type="ARBA" id="ARBA00004752"/>
    </source>
</evidence>
<dbReference type="InterPro" id="IPR005311">
    <property type="entry name" value="PBP_dimer"/>
</dbReference>
<dbReference type="STRING" id="930152.SAMN05216565_11718"/>
<comment type="catalytic activity">
    <reaction evidence="6">
        <text>Preferential cleavage: (Ac)2-L-Lys-D-Ala-|-D-Ala. Also transpeptidation of peptidyl-alanyl moieties that are N-acyl substituents of D-alanine.</text>
        <dbReference type="EC" id="3.4.16.4"/>
    </reaction>
</comment>
<dbReference type="InterPro" id="IPR032710">
    <property type="entry name" value="NTF2-like_dom_sf"/>
</dbReference>
<dbReference type="EMBL" id="FNJU01000017">
    <property type="protein sequence ID" value="SDP94842.1"/>
    <property type="molecule type" value="Genomic_DNA"/>
</dbReference>
<comment type="pathway">
    <text evidence="2">Cell wall biogenesis; peptidoglycan biosynthesis.</text>
</comment>
<dbReference type="SUPFAM" id="SSF56519">
    <property type="entry name" value="Penicillin binding protein dimerisation domain"/>
    <property type="match status" value="1"/>
</dbReference>
<evidence type="ECO:0000256" key="4">
    <source>
        <dbReference type="ARBA" id="ARBA00012448"/>
    </source>
</evidence>
<evidence type="ECO:0000259" key="9">
    <source>
        <dbReference type="Pfam" id="PF03717"/>
    </source>
</evidence>
<dbReference type="InterPro" id="IPR001460">
    <property type="entry name" value="PCN-bd_Tpept"/>
</dbReference>
<dbReference type="Pfam" id="PF00905">
    <property type="entry name" value="Transpeptidase"/>
    <property type="match status" value="1"/>
</dbReference>
<feature type="domain" description="NTF2-like N-terminal transpeptidase" evidence="10">
    <location>
        <begin position="26"/>
        <end position="149"/>
    </location>
</feature>
<dbReference type="Pfam" id="PF03717">
    <property type="entry name" value="PBP_dimer"/>
    <property type="match status" value="1"/>
</dbReference>
<name>A0A1H0WW19_9BACI</name>
<proteinExistence type="inferred from homology"/>
<evidence type="ECO:0000259" key="8">
    <source>
        <dbReference type="Pfam" id="PF00905"/>
    </source>
</evidence>
<evidence type="ECO:0000256" key="7">
    <source>
        <dbReference type="SAM" id="SignalP"/>
    </source>
</evidence>
<dbReference type="PANTHER" id="PTHR30627">
    <property type="entry name" value="PEPTIDOGLYCAN D,D-TRANSPEPTIDASE"/>
    <property type="match status" value="1"/>
</dbReference>
<comment type="subcellular location">
    <subcellularLocation>
        <location evidence="1">Membrane</location>
    </subcellularLocation>
</comment>
<dbReference type="GO" id="GO:0071972">
    <property type="term" value="F:peptidoglycan L,D-transpeptidase activity"/>
    <property type="evidence" value="ECO:0007669"/>
    <property type="project" value="TreeGrafter"/>
</dbReference>
<dbReference type="Gene3D" id="3.30.1390.30">
    <property type="entry name" value="Penicillin-binding protein 2a, domain 3"/>
    <property type="match status" value="1"/>
</dbReference>
<feature type="domain" description="Penicillin-binding protein transpeptidase" evidence="8">
    <location>
        <begin position="356"/>
        <end position="668"/>
    </location>
</feature>
<dbReference type="InterPro" id="IPR036138">
    <property type="entry name" value="PBP_dimer_sf"/>
</dbReference>
<evidence type="ECO:0000256" key="6">
    <source>
        <dbReference type="ARBA" id="ARBA00034000"/>
    </source>
</evidence>
<comment type="similarity">
    <text evidence="3">Belongs to the transpeptidase family.</text>
</comment>
<dbReference type="GO" id="GO:0009002">
    <property type="term" value="F:serine-type D-Ala-D-Ala carboxypeptidase activity"/>
    <property type="evidence" value="ECO:0007669"/>
    <property type="project" value="UniProtKB-EC"/>
</dbReference>
<reference evidence="12" key="1">
    <citation type="submission" date="2016-10" db="EMBL/GenBank/DDBJ databases">
        <authorList>
            <person name="Varghese N."/>
            <person name="Submissions S."/>
        </authorList>
    </citation>
    <scope>NUCLEOTIDE SEQUENCE [LARGE SCALE GENOMIC DNA]</scope>
    <source>
        <strain evidence="12">IBRC-M10078</strain>
    </source>
</reference>
<keyword evidence="5" id="KW-0472">Membrane</keyword>
<dbReference type="RefSeq" id="WP_090859171.1">
    <property type="nucleotide sequence ID" value="NZ_FNJU01000017.1"/>
</dbReference>
<evidence type="ECO:0000313" key="11">
    <source>
        <dbReference type="EMBL" id="SDP94842.1"/>
    </source>
</evidence>
<feature type="chain" id="PRO_5011678928" description="serine-type D-Ala-D-Ala carboxypeptidase" evidence="7">
    <location>
        <begin position="23"/>
        <end position="674"/>
    </location>
</feature>
<feature type="domain" description="Penicillin-binding protein dimerisation" evidence="9">
    <location>
        <begin position="157"/>
        <end position="318"/>
    </location>
</feature>